<dbReference type="Proteomes" id="UP000028999">
    <property type="component" value="Unassembled WGS sequence"/>
</dbReference>
<organism evidence="1 2">
    <name type="scientific">Brassica napus</name>
    <name type="common">Rape</name>
    <dbReference type="NCBI Taxonomy" id="3708"/>
    <lineage>
        <taxon>Eukaryota</taxon>
        <taxon>Viridiplantae</taxon>
        <taxon>Streptophyta</taxon>
        <taxon>Embryophyta</taxon>
        <taxon>Tracheophyta</taxon>
        <taxon>Spermatophyta</taxon>
        <taxon>Magnoliopsida</taxon>
        <taxon>eudicotyledons</taxon>
        <taxon>Gunneridae</taxon>
        <taxon>Pentapetalae</taxon>
        <taxon>rosids</taxon>
        <taxon>malvids</taxon>
        <taxon>Brassicales</taxon>
        <taxon>Brassicaceae</taxon>
        <taxon>Brassiceae</taxon>
        <taxon>Brassica</taxon>
    </lineage>
</organism>
<evidence type="ECO:0000313" key="1">
    <source>
        <dbReference type="EMBL" id="CDY26004.1"/>
    </source>
</evidence>
<dbReference type="PaxDb" id="3708-A0A078GL78"/>
<dbReference type="Gramene" id="CDY26004">
    <property type="protein sequence ID" value="CDY26004"/>
    <property type="gene ID" value="GSBRNA2T00033538001"/>
</dbReference>
<dbReference type="EMBL" id="LK032184">
    <property type="protein sequence ID" value="CDY26004.1"/>
    <property type="molecule type" value="Genomic_DNA"/>
</dbReference>
<gene>
    <name evidence="1" type="primary">BnaC06g06200D</name>
    <name evidence="1" type="ORF">GSBRNA2T00033538001</name>
</gene>
<keyword evidence="2" id="KW-1185">Reference proteome</keyword>
<name>A0A078GL78_BRANA</name>
<sequence length="86" mass="10078">MVKIEVKPEMCEEIKTKDHKHLLRVLMQGTVRDGSPTMNRLKYEAQIQILKVESLLVWFEQICHFIEHGMEKEAEAAALLYSQCVY</sequence>
<accession>A0A078GL78</accession>
<dbReference type="AlphaFoldDB" id="A0A078GL78"/>
<protein>
    <submittedName>
        <fullName evidence="1">BnaC06g06200D protein</fullName>
    </submittedName>
</protein>
<dbReference type="STRING" id="3708.A0A078GL78"/>
<proteinExistence type="predicted"/>
<reference evidence="1 2" key="1">
    <citation type="journal article" date="2014" name="Science">
        <title>Plant genetics. Early allopolyploid evolution in the post-Neolithic Brassica napus oilseed genome.</title>
        <authorList>
            <person name="Chalhoub B."/>
            <person name="Denoeud F."/>
            <person name="Liu S."/>
            <person name="Parkin I.A."/>
            <person name="Tang H."/>
            <person name="Wang X."/>
            <person name="Chiquet J."/>
            <person name="Belcram H."/>
            <person name="Tong C."/>
            <person name="Samans B."/>
            <person name="Correa M."/>
            <person name="Da Silva C."/>
            <person name="Just J."/>
            <person name="Falentin C."/>
            <person name="Koh C.S."/>
            <person name="Le Clainche I."/>
            <person name="Bernard M."/>
            <person name="Bento P."/>
            <person name="Noel B."/>
            <person name="Labadie K."/>
            <person name="Alberti A."/>
            <person name="Charles M."/>
            <person name="Arnaud D."/>
            <person name="Guo H."/>
            <person name="Daviaud C."/>
            <person name="Alamery S."/>
            <person name="Jabbari K."/>
            <person name="Zhao M."/>
            <person name="Edger P.P."/>
            <person name="Chelaifa H."/>
            <person name="Tack D."/>
            <person name="Lassalle G."/>
            <person name="Mestiri I."/>
            <person name="Schnel N."/>
            <person name="Le Paslier M.C."/>
            <person name="Fan G."/>
            <person name="Renault V."/>
            <person name="Bayer P.E."/>
            <person name="Golicz A.A."/>
            <person name="Manoli S."/>
            <person name="Lee T.H."/>
            <person name="Thi V.H."/>
            <person name="Chalabi S."/>
            <person name="Hu Q."/>
            <person name="Fan C."/>
            <person name="Tollenaere R."/>
            <person name="Lu Y."/>
            <person name="Battail C."/>
            <person name="Shen J."/>
            <person name="Sidebottom C.H."/>
            <person name="Wang X."/>
            <person name="Canaguier A."/>
            <person name="Chauveau A."/>
            <person name="Berard A."/>
            <person name="Deniot G."/>
            <person name="Guan M."/>
            <person name="Liu Z."/>
            <person name="Sun F."/>
            <person name="Lim Y.P."/>
            <person name="Lyons E."/>
            <person name="Town C.D."/>
            <person name="Bancroft I."/>
            <person name="Wang X."/>
            <person name="Meng J."/>
            <person name="Ma J."/>
            <person name="Pires J.C."/>
            <person name="King G.J."/>
            <person name="Brunel D."/>
            <person name="Delourme R."/>
            <person name="Renard M."/>
            <person name="Aury J.M."/>
            <person name="Adams K.L."/>
            <person name="Batley J."/>
            <person name="Snowdon R.J."/>
            <person name="Tost J."/>
            <person name="Edwards D."/>
            <person name="Zhou Y."/>
            <person name="Hua W."/>
            <person name="Sharpe A.G."/>
            <person name="Paterson A.H."/>
            <person name="Guan C."/>
            <person name="Wincker P."/>
        </authorList>
    </citation>
    <scope>NUCLEOTIDE SEQUENCE [LARGE SCALE GENOMIC DNA]</scope>
    <source>
        <strain evidence="2">cv. Darmor-bzh</strain>
    </source>
</reference>
<evidence type="ECO:0000313" key="2">
    <source>
        <dbReference type="Proteomes" id="UP000028999"/>
    </source>
</evidence>